<dbReference type="EMBL" id="GDJX01013045">
    <property type="protein sequence ID" value="JAT54891.1"/>
    <property type="molecule type" value="Transcribed_RNA"/>
</dbReference>
<feature type="region of interest" description="Disordered" evidence="13">
    <location>
        <begin position="276"/>
        <end position="295"/>
    </location>
</feature>
<evidence type="ECO:0000256" key="10">
    <source>
        <dbReference type="ARBA" id="ARBA00023136"/>
    </source>
</evidence>
<evidence type="ECO:0000256" key="4">
    <source>
        <dbReference type="ARBA" id="ARBA00022692"/>
    </source>
</evidence>
<dbReference type="PANTHER" id="PTHR45768">
    <property type="entry name" value="E3 UBIQUITIN-PROTEIN LIGASE RNF13-LIKE"/>
    <property type="match status" value="1"/>
</dbReference>
<feature type="domain" description="RING-type" evidence="15">
    <location>
        <begin position="183"/>
        <end position="225"/>
    </location>
</feature>
<evidence type="ECO:0000256" key="3">
    <source>
        <dbReference type="ARBA" id="ARBA00022679"/>
    </source>
</evidence>
<feature type="region of interest" description="Disordered" evidence="13">
    <location>
        <begin position="230"/>
        <end position="266"/>
    </location>
</feature>
<dbReference type="AlphaFoldDB" id="A0A1D1YJS7"/>
<dbReference type="InterPro" id="IPR013083">
    <property type="entry name" value="Znf_RING/FYVE/PHD"/>
</dbReference>
<accession>A0A1D1YJS7</accession>
<evidence type="ECO:0000256" key="6">
    <source>
        <dbReference type="ARBA" id="ARBA00022771"/>
    </source>
</evidence>
<proteinExistence type="inferred from homology"/>
<gene>
    <name evidence="16" type="primary">ATL4</name>
    <name evidence="16" type="ORF">g.87048</name>
</gene>
<dbReference type="FunFam" id="3.30.40.10:FF:000366">
    <property type="entry name" value="E3 ubiquitin-protein ligase ATL4"/>
    <property type="match status" value="1"/>
</dbReference>
<keyword evidence="5" id="KW-0479">Metal-binding</keyword>
<dbReference type="PANTHER" id="PTHR45768:SF16">
    <property type="entry name" value="E3 UBIQUITIN-PROTEIN LIGASE ATL4"/>
    <property type="match status" value="1"/>
</dbReference>
<dbReference type="GO" id="GO:0016567">
    <property type="term" value="P:protein ubiquitination"/>
    <property type="evidence" value="ECO:0007669"/>
    <property type="project" value="TreeGrafter"/>
</dbReference>
<feature type="region of interest" description="Disordered" evidence="13">
    <location>
        <begin position="323"/>
        <end position="357"/>
    </location>
</feature>
<feature type="compositionally biased region" description="Pro residues" evidence="13">
    <location>
        <begin position="230"/>
        <end position="252"/>
    </location>
</feature>
<evidence type="ECO:0000256" key="9">
    <source>
        <dbReference type="ARBA" id="ARBA00022989"/>
    </source>
</evidence>
<name>A0A1D1YJS7_9ARAE</name>
<dbReference type="GO" id="GO:0016740">
    <property type="term" value="F:transferase activity"/>
    <property type="evidence" value="ECO:0007669"/>
    <property type="project" value="UniProtKB-KW"/>
</dbReference>
<keyword evidence="9 14" id="KW-1133">Transmembrane helix</keyword>
<comment type="similarity">
    <text evidence="11">Belongs to the RING-type zinc finger family. ATL subfamily.</text>
</comment>
<feature type="compositionally biased region" description="Low complexity" evidence="13">
    <location>
        <begin position="136"/>
        <end position="149"/>
    </location>
</feature>
<evidence type="ECO:0000259" key="15">
    <source>
        <dbReference type="PROSITE" id="PS50089"/>
    </source>
</evidence>
<sequence length="436" mass="46495">EREREREDFYHISSYPLFSLFPSLSSLSGSVCVREAIETEMLPDLASFSPPPPPLENLAAAKTLDDQRHPATAPPPPSGDRISPSLLVIAAIIVFVFVVSATIHLLLRALSRHAASSSGASSPLVLLRRAASSSSSSATDTAAPSSPSARRGREGEQADLIESLPLFTLASALAALPKSSPDCAVCLSRFQPHDQLRLLPSCRHAFHSTCIDTWLRSTLSCPLCRSPILREPPPPPPPPPPLQPRAPPPPPTAAAQALGSSDGSGSFRLEIGSVSRRWMPGGDDSSTEAPPPHARSYSLGSSFHYVVEEEVEAVVAAVAAHVRQQQRRKEDPKDLSGAAPSLPGEDVAEAAGGGGSRSWLRDYVDRLASSASSSFSSLRFSGCGSRRVDGVVVDPGGSWDLEASRSQRWRGEEDGAEEESAGAYYYNSFYRWLIGA</sequence>
<dbReference type="PROSITE" id="PS50089">
    <property type="entry name" value="ZF_RING_2"/>
    <property type="match status" value="1"/>
</dbReference>
<evidence type="ECO:0000256" key="1">
    <source>
        <dbReference type="ARBA" id="ARBA00004167"/>
    </source>
</evidence>
<evidence type="ECO:0000256" key="2">
    <source>
        <dbReference type="ARBA" id="ARBA00004906"/>
    </source>
</evidence>
<evidence type="ECO:0000256" key="8">
    <source>
        <dbReference type="ARBA" id="ARBA00022833"/>
    </source>
</evidence>
<evidence type="ECO:0000256" key="5">
    <source>
        <dbReference type="ARBA" id="ARBA00022723"/>
    </source>
</evidence>
<comment type="subcellular location">
    <subcellularLocation>
        <location evidence="1">Membrane</location>
        <topology evidence="1">Single-pass membrane protein</topology>
    </subcellularLocation>
</comment>
<keyword evidence="4 14" id="KW-0812">Transmembrane</keyword>
<keyword evidence="7" id="KW-0833">Ubl conjugation pathway</keyword>
<reference evidence="16" key="1">
    <citation type="submission" date="2015-07" db="EMBL/GenBank/DDBJ databases">
        <title>Transcriptome Assembly of Anthurium amnicola.</title>
        <authorList>
            <person name="Suzuki J."/>
        </authorList>
    </citation>
    <scope>NUCLEOTIDE SEQUENCE</scope>
</reference>
<feature type="region of interest" description="Disordered" evidence="13">
    <location>
        <begin position="136"/>
        <end position="155"/>
    </location>
</feature>
<keyword evidence="6 12" id="KW-0863">Zinc-finger</keyword>
<dbReference type="SUPFAM" id="SSF57850">
    <property type="entry name" value="RING/U-box"/>
    <property type="match status" value="1"/>
</dbReference>
<dbReference type="Pfam" id="PF13639">
    <property type="entry name" value="zf-RING_2"/>
    <property type="match status" value="1"/>
</dbReference>
<dbReference type="CDD" id="cd16461">
    <property type="entry name" value="RING-H2_EL5-like"/>
    <property type="match status" value="1"/>
</dbReference>
<keyword evidence="3" id="KW-0808">Transferase</keyword>
<keyword evidence="8" id="KW-0862">Zinc</keyword>
<dbReference type="GO" id="GO:0016020">
    <property type="term" value="C:membrane"/>
    <property type="evidence" value="ECO:0007669"/>
    <property type="project" value="UniProtKB-SubCell"/>
</dbReference>
<protein>
    <submittedName>
        <fullName evidence="16">E3 ubiquitin-protein ligase ATL4</fullName>
    </submittedName>
</protein>
<dbReference type="InterPro" id="IPR001841">
    <property type="entry name" value="Znf_RING"/>
</dbReference>
<evidence type="ECO:0000313" key="16">
    <source>
        <dbReference type="EMBL" id="JAT54891.1"/>
    </source>
</evidence>
<evidence type="ECO:0000256" key="11">
    <source>
        <dbReference type="ARBA" id="ARBA00024209"/>
    </source>
</evidence>
<evidence type="ECO:0000256" key="13">
    <source>
        <dbReference type="SAM" id="MobiDB-lite"/>
    </source>
</evidence>
<dbReference type="GO" id="GO:0008270">
    <property type="term" value="F:zinc ion binding"/>
    <property type="evidence" value="ECO:0007669"/>
    <property type="project" value="UniProtKB-KW"/>
</dbReference>
<organism evidence="16">
    <name type="scientific">Anthurium amnicola</name>
    <dbReference type="NCBI Taxonomy" id="1678845"/>
    <lineage>
        <taxon>Eukaryota</taxon>
        <taxon>Viridiplantae</taxon>
        <taxon>Streptophyta</taxon>
        <taxon>Embryophyta</taxon>
        <taxon>Tracheophyta</taxon>
        <taxon>Spermatophyta</taxon>
        <taxon>Magnoliopsida</taxon>
        <taxon>Liliopsida</taxon>
        <taxon>Araceae</taxon>
        <taxon>Pothoideae</taxon>
        <taxon>Potheae</taxon>
        <taxon>Anthurium</taxon>
    </lineage>
</organism>
<feature type="non-terminal residue" evidence="16">
    <location>
        <position position="1"/>
    </location>
</feature>
<dbReference type="Gene3D" id="3.30.40.10">
    <property type="entry name" value="Zinc/RING finger domain, C3HC4 (zinc finger)"/>
    <property type="match status" value="1"/>
</dbReference>
<comment type="pathway">
    <text evidence="2">Protein modification; protein ubiquitination.</text>
</comment>
<keyword evidence="10 14" id="KW-0472">Membrane</keyword>
<evidence type="ECO:0000256" key="7">
    <source>
        <dbReference type="ARBA" id="ARBA00022786"/>
    </source>
</evidence>
<evidence type="ECO:0000256" key="12">
    <source>
        <dbReference type="PROSITE-ProRule" id="PRU00175"/>
    </source>
</evidence>
<feature type="transmembrane region" description="Helical" evidence="14">
    <location>
        <begin position="86"/>
        <end position="107"/>
    </location>
</feature>
<evidence type="ECO:0000256" key="14">
    <source>
        <dbReference type="SAM" id="Phobius"/>
    </source>
</evidence>
<dbReference type="SMART" id="SM00184">
    <property type="entry name" value="RING"/>
    <property type="match status" value="1"/>
</dbReference>